<keyword evidence="1" id="KW-0723">Serine/threonine-protein kinase</keyword>
<dbReference type="OrthoDB" id="10385461at2759"/>
<evidence type="ECO:0000256" key="4">
    <source>
        <dbReference type="ARBA" id="ARBA00022777"/>
    </source>
</evidence>
<proteinExistence type="predicted"/>
<dbReference type="GO" id="GO:0004674">
    <property type="term" value="F:protein serine/threonine kinase activity"/>
    <property type="evidence" value="ECO:0007669"/>
    <property type="project" value="UniProtKB-KW"/>
</dbReference>
<dbReference type="AlphaFoldDB" id="A0A8S1QJN9"/>
<evidence type="ECO:0000259" key="6">
    <source>
        <dbReference type="PROSITE" id="PS50011"/>
    </source>
</evidence>
<dbReference type="InterPro" id="IPR050205">
    <property type="entry name" value="CDPK_Ser/Thr_kinases"/>
</dbReference>
<sequence>MIQIQQAQMRSKILGLLYDKQQEQFLNLVLLKDKLPLAVNALNWIMINLCSIFLELGKRQNIIFPRIALETIYISLNPKNSLPYIQSYEDIQIPKEKRNQYAKNQMISILKQLNYETQLYNDQNITLQEIQQKLLQKIGYSESISTEFTQEFQNYLFIESNEKIHHQRGFTRVDSIKIPSFILNVQENEIVMKIYKQVQMYELREVEIIENFDSPYQPYLYFYIRYSNILILFLKKHKISFCKLISDCLIPRRNQEYTDELKLKGYLKIFNSMILSLENLSSMKIIHRDLKPDNIMFDFQNQIKNLQNLLQNDITCVIIDYDRSKQKVYENDYQTFYECNSIFKPPNTVTEYLPSYDIWQMGFIWMISLTQEFMRQPQQFIQNPQFRQLVSKKNQDYHKFIQEVKYSNIKFQDVYDKLIFKMLSFEPGERPTANQIKEKIENLIQSLN</sequence>
<keyword evidence="8" id="KW-1185">Reference proteome</keyword>
<evidence type="ECO:0000313" key="7">
    <source>
        <dbReference type="EMBL" id="CAD8115384.1"/>
    </source>
</evidence>
<dbReference type="PROSITE" id="PS50011">
    <property type="entry name" value="PROTEIN_KINASE_DOM"/>
    <property type="match status" value="1"/>
</dbReference>
<dbReference type="InterPro" id="IPR008271">
    <property type="entry name" value="Ser/Thr_kinase_AS"/>
</dbReference>
<comment type="caution">
    <text evidence="7">The sequence shown here is derived from an EMBL/GenBank/DDBJ whole genome shotgun (WGS) entry which is preliminary data.</text>
</comment>
<dbReference type="SMART" id="SM00220">
    <property type="entry name" value="S_TKc"/>
    <property type="match status" value="1"/>
</dbReference>
<dbReference type="InterPro" id="IPR000719">
    <property type="entry name" value="Prot_kinase_dom"/>
</dbReference>
<dbReference type="EMBL" id="CAJJDN010000108">
    <property type="protein sequence ID" value="CAD8115384.1"/>
    <property type="molecule type" value="Genomic_DNA"/>
</dbReference>
<dbReference type="Pfam" id="PF00069">
    <property type="entry name" value="Pkinase"/>
    <property type="match status" value="1"/>
</dbReference>
<gene>
    <name evidence="7" type="ORF">PSON_ATCC_30995.1.T1080085</name>
</gene>
<keyword evidence="3" id="KW-0547">Nucleotide-binding</keyword>
<evidence type="ECO:0000256" key="5">
    <source>
        <dbReference type="ARBA" id="ARBA00022840"/>
    </source>
</evidence>
<reference evidence="7" key="1">
    <citation type="submission" date="2021-01" db="EMBL/GenBank/DDBJ databases">
        <authorList>
            <consortium name="Genoscope - CEA"/>
            <person name="William W."/>
        </authorList>
    </citation>
    <scope>NUCLEOTIDE SEQUENCE</scope>
</reference>
<dbReference type="Proteomes" id="UP000692954">
    <property type="component" value="Unassembled WGS sequence"/>
</dbReference>
<organism evidence="7 8">
    <name type="scientific">Paramecium sonneborni</name>
    <dbReference type="NCBI Taxonomy" id="65129"/>
    <lineage>
        <taxon>Eukaryota</taxon>
        <taxon>Sar</taxon>
        <taxon>Alveolata</taxon>
        <taxon>Ciliophora</taxon>
        <taxon>Intramacronucleata</taxon>
        <taxon>Oligohymenophorea</taxon>
        <taxon>Peniculida</taxon>
        <taxon>Parameciidae</taxon>
        <taxon>Paramecium</taxon>
    </lineage>
</organism>
<evidence type="ECO:0000256" key="3">
    <source>
        <dbReference type="ARBA" id="ARBA00022741"/>
    </source>
</evidence>
<evidence type="ECO:0000256" key="2">
    <source>
        <dbReference type="ARBA" id="ARBA00022679"/>
    </source>
</evidence>
<evidence type="ECO:0000313" key="8">
    <source>
        <dbReference type="Proteomes" id="UP000692954"/>
    </source>
</evidence>
<feature type="domain" description="Protein kinase" evidence="6">
    <location>
        <begin position="132"/>
        <end position="444"/>
    </location>
</feature>
<accession>A0A8S1QJN9</accession>
<keyword evidence="5" id="KW-0067">ATP-binding</keyword>
<protein>
    <recommendedName>
        <fullName evidence="6">Protein kinase domain-containing protein</fullName>
    </recommendedName>
</protein>
<keyword evidence="2" id="KW-0808">Transferase</keyword>
<name>A0A8S1QJN9_9CILI</name>
<keyword evidence="4" id="KW-0418">Kinase</keyword>
<dbReference type="PANTHER" id="PTHR24349">
    <property type="entry name" value="SERINE/THREONINE-PROTEIN KINASE"/>
    <property type="match status" value="1"/>
</dbReference>
<evidence type="ECO:0000256" key="1">
    <source>
        <dbReference type="ARBA" id="ARBA00022527"/>
    </source>
</evidence>
<dbReference type="GO" id="GO:0005524">
    <property type="term" value="F:ATP binding"/>
    <property type="evidence" value="ECO:0007669"/>
    <property type="project" value="UniProtKB-KW"/>
</dbReference>
<dbReference type="PROSITE" id="PS00108">
    <property type="entry name" value="PROTEIN_KINASE_ST"/>
    <property type="match status" value="1"/>
</dbReference>